<organism evidence="1 2">
    <name type="scientific">Rhizobium grahamii CCGE 502</name>
    <dbReference type="NCBI Taxonomy" id="990285"/>
    <lineage>
        <taxon>Bacteria</taxon>
        <taxon>Pseudomonadati</taxon>
        <taxon>Pseudomonadota</taxon>
        <taxon>Alphaproteobacteria</taxon>
        <taxon>Hyphomicrobiales</taxon>
        <taxon>Rhizobiaceae</taxon>
        <taxon>Rhizobium/Agrobacterium group</taxon>
        <taxon>Rhizobium</taxon>
    </lineage>
</organism>
<protein>
    <submittedName>
        <fullName evidence="1">Uncharacterized protein</fullName>
    </submittedName>
</protein>
<reference evidence="1 2" key="1">
    <citation type="journal article" date="2012" name="J. Bacteriol.">
        <title>Genome sequence of Rhizobium grahamii CCGE502, a broad-host-range symbiont with low nodulation competitiveness in Phaseolus vulgaris.</title>
        <authorList>
            <person name="Althabegoiti M.J."/>
            <person name="Lozano L."/>
            <person name="Torres-Tejerizo G."/>
            <person name="Ormeno-Orrillo E."/>
            <person name="Rogel M.A."/>
            <person name="Gonzalez V."/>
            <person name="Martinez-Romero E."/>
        </authorList>
    </citation>
    <scope>NUCLEOTIDE SEQUENCE [LARGE SCALE GENOMIC DNA]</scope>
    <source>
        <strain evidence="1 2">CCGE 502</strain>
        <plasmid evidence="1">pRg502a</plasmid>
    </source>
</reference>
<gene>
    <name evidence="1" type="ORF">RGCCGE502_34766</name>
</gene>
<sequence length="84" mass="9146">MSHFLKLASPIMSARASLHANKASRAILEKSKHLAAAKLAACKNLAGLVYTVDLEDALCEVDANYGKEHKGQNAFDWRLFLGFG</sequence>
<name>S3HJ75_9HYPH</name>
<geneLocation type="plasmid" evidence="1">
    <name>pRg502a</name>
</geneLocation>
<accession>S3HJ75</accession>
<keyword evidence="2" id="KW-1185">Reference proteome</keyword>
<dbReference type="HOGENOM" id="CLU_2525218_0_0_5"/>
<proteinExistence type="predicted"/>
<keyword evidence="1" id="KW-0614">Plasmid</keyword>
<evidence type="ECO:0000313" key="2">
    <source>
        <dbReference type="Proteomes" id="UP000014411"/>
    </source>
</evidence>
<comment type="caution">
    <text evidence="1">The sequence shown here is derived from an EMBL/GenBank/DDBJ whole genome shotgun (WGS) entry which is preliminary data.</text>
</comment>
<dbReference type="Proteomes" id="UP000014411">
    <property type="component" value="Unassembled WGS sequence"/>
</dbReference>
<evidence type="ECO:0000313" key="1">
    <source>
        <dbReference type="EMBL" id="EPE93626.1"/>
    </source>
</evidence>
<dbReference type="EMBL" id="AEYE02000039">
    <property type="protein sequence ID" value="EPE93626.1"/>
    <property type="molecule type" value="Genomic_DNA"/>
</dbReference>
<dbReference type="AlphaFoldDB" id="S3HJ75"/>